<proteinExistence type="predicted"/>
<name>A0A387BPV8_9MICO</name>
<dbReference type="Proteomes" id="UP000275069">
    <property type="component" value="Chromosome"/>
</dbReference>
<evidence type="ECO:0000313" key="4">
    <source>
        <dbReference type="Proteomes" id="UP000275069"/>
    </source>
</evidence>
<dbReference type="KEGG" id="gry:D7I44_05575"/>
<feature type="chain" id="PRO_5017251842" evidence="2">
    <location>
        <begin position="19"/>
        <end position="210"/>
    </location>
</feature>
<protein>
    <submittedName>
        <fullName evidence="3">Uncharacterized protein</fullName>
    </submittedName>
</protein>
<dbReference type="AlphaFoldDB" id="A0A387BPV8"/>
<accession>A0A387BPV8</accession>
<dbReference type="EMBL" id="CP032624">
    <property type="protein sequence ID" value="AYG03047.1"/>
    <property type="molecule type" value="Genomic_DNA"/>
</dbReference>
<sequence length="210" mass="20563">MVLIAAAAALAASVTACAGTTPDAGTTNRAASPNPRPSVSTEPKISAPSSSPGIVHVDPTGAPAIVPGMFAAPGATPPADPAALEQAKEWITAATLPPGVESLDVAPAGAPTQPATIVACDWLARATKWWSTDASNAAAAKAWLTAHPITGMALGGTMDGPGAISSISERSPQKPDDSVQFEFAPVADGAVAIRVDVVVVPAGAGCASSG</sequence>
<gene>
    <name evidence="3" type="ORF">D7I44_05575</name>
</gene>
<dbReference type="OrthoDB" id="9992717at2"/>
<feature type="region of interest" description="Disordered" evidence="1">
    <location>
        <begin position="18"/>
        <end position="56"/>
    </location>
</feature>
<feature type="signal peptide" evidence="2">
    <location>
        <begin position="1"/>
        <end position="18"/>
    </location>
</feature>
<keyword evidence="4" id="KW-1185">Reference proteome</keyword>
<reference evidence="3 4" key="1">
    <citation type="submission" date="2018-09" db="EMBL/GenBank/DDBJ databases">
        <title>Genome sequencing of strain 2DFW10M-5.</title>
        <authorList>
            <person name="Heo J."/>
            <person name="Kim S.-J."/>
            <person name="Kwon S.-W."/>
        </authorList>
    </citation>
    <scope>NUCLEOTIDE SEQUENCE [LARGE SCALE GENOMIC DNA]</scope>
    <source>
        <strain evidence="3 4">2DFW10M-5</strain>
    </source>
</reference>
<keyword evidence="2" id="KW-0732">Signal</keyword>
<evidence type="ECO:0000313" key="3">
    <source>
        <dbReference type="EMBL" id="AYG03047.1"/>
    </source>
</evidence>
<feature type="compositionally biased region" description="Polar residues" evidence="1">
    <location>
        <begin position="23"/>
        <end position="52"/>
    </location>
</feature>
<evidence type="ECO:0000256" key="2">
    <source>
        <dbReference type="SAM" id="SignalP"/>
    </source>
</evidence>
<organism evidence="3 4">
    <name type="scientific">Gryllotalpicola protaetiae</name>
    <dbReference type="NCBI Taxonomy" id="2419771"/>
    <lineage>
        <taxon>Bacteria</taxon>
        <taxon>Bacillati</taxon>
        <taxon>Actinomycetota</taxon>
        <taxon>Actinomycetes</taxon>
        <taxon>Micrococcales</taxon>
        <taxon>Microbacteriaceae</taxon>
        <taxon>Gryllotalpicola</taxon>
    </lineage>
</organism>
<evidence type="ECO:0000256" key="1">
    <source>
        <dbReference type="SAM" id="MobiDB-lite"/>
    </source>
</evidence>